<dbReference type="InterPro" id="IPR015944">
    <property type="entry name" value="Gly-tRNA-synth_bsu"/>
</dbReference>
<dbReference type="PRINTS" id="PR01045">
    <property type="entry name" value="TRNASYNTHGB"/>
</dbReference>
<dbReference type="GO" id="GO:0004820">
    <property type="term" value="F:glycine-tRNA ligase activity"/>
    <property type="evidence" value="ECO:0007669"/>
    <property type="project" value="UniProtKB-EC"/>
</dbReference>
<dbReference type="GO" id="GO:0006426">
    <property type="term" value="P:glycyl-tRNA aminoacylation"/>
    <property type="evidence" value="ECO:0007669"/>
    <property type="project" value="InterPro"/>
</dbReference>
<sequence>MKDLLFEICTEELPAGYIQPALNSLHENLSNALKKSRIPHGSIQTMGTPRRLAIHISDVADTQQSQTREETGPPQRVAYDKDGNPKVPAIKFAEKWGKAVTDIYIKEMPKGSYLCLSITDDGKPTTVILQDILPQIIDSTIFPKNMRWADYKKNFARPVVSLMCLLGQTCISFKWGHLTGSQITYGHRFMHPDAIHISSPEDYIDKLSKASVIVDINERKKTFRSK</sequence>
<dbReference type="EC" id="6.1.1.14" evidence="2"/>
<protein>
    <recommendedName>
        <fullName evidence="2">glycine--tRNA ligase</fullName>
        <ecNumber evidence="2">6.1.1.14</ecNumber>
    </recommendedName>
</protein>
<dbReference type="PANTHER" id="PTHR30075">
    <property type="entry name" value="GLYCYL-TRNA SYNTHETASE"/>
    <property type="match status" value="1"/>
</dbReference>
<dbReference type="EMBL" id="ATBP01000016">
    <property type="protein sequence ID" value="ETR74215.1"/>
    <property type="molecule type" value="Genomic_DNA"/>
</dbReference>
<dbReference type="GO" id="GO:0005829">
    <property type="term" value="C:cytosol"/>
    <property type="evidence" value="ECO:0007669"/>
    <property type="project" value="TreeGrafter"/>
</dbReference>
<comment type="catalytic activity">
    <reaction evidence="8">
        <text>tRNA(Gly) + glycine + ATP = glycyl-tRNA(Gly) + AMP + diphosphate</text>
        <dbReference type="Rhea" id="RHEA:16013"/>
        <dbReference type="Rhea" id="RHEA-COMP:9664"/>
        <dbReference type="Rhea" id="RHEA-COMP:9683"/>
        <dbReference type="ChEBI" id="CHEBI:30616"/>
        <dbReference type="ChEBI" id="CHEBI:33019"/>
        <dbReference type="ChEBI" id="CHEBI:57305"/>
        <dbReference type="ChEBI" id="CHEBI:78442"/>
        <dbReference type="ChEBI" id="CHEBI:78522"/>
        <dbReference type="ChEBI" id="CHEBI:456215"/>
        <dbReference type="EC" id="6.1.1.14"/>
    </reaction>
</comment>
<evidence type="ECO:0000256" key="8">
    <source>
        <dbReference type="ARBA" id="ARBA00047937"/>
    </source>
</evidence>
<keyword evidence="6" id="KW-0648">Protein biosynthesis</keyword>
<dbReference type="InterPro" id="IPR006194">
    <property type="entry name" value="Gly-tRNA-synth_heterodimer"/>
</dbReference>
<keyword evidence="4" id="KW-0547">Nucleotide-binding</keyword>
<proteinExistence type="inferred from homology"/>
<evidence type="ECO:0000256" key="2">
    <source>
        <dbReference type="ARBA" id="ARBA00012829"/>
    </source>
</evidence>
<evidence type="ECO:0000256" key="6">
    <source>
        <dbReference type="ARBA" id="ARBA00022917"/>
    </source>
</evidence>
<keyword evidence="3" id="KW-0436">Ligase</keyword>
<evidence type="ECO:0000256" key="4">
    <source>
        <dbReference type="ARBA" id="ARBA00022741"/>
    </source>
</evidence>
<keyword evidence="7" id="KW-0030">Aminoacyl-tRNA synthetase</keyword>
<reference evidence="10" key="1">
    <citation type="submission" date="2012-11" db="EMBL/GenBank/DDBJ databases">
        <authorList>
            <person name="Lucero-Rivera Y.E."/>
            <person name="Tovar-Ramirez D."/>
        </authorList>
    </citation>
    <scope>NUCLEOTIDE SEQUENCE [LARGE SCALE GENOMIC DNA]</scope>
    <source>
        <strain evidence="10">Araruama</strain>
    </source>
</reference>
<evidence type="ECO:0000313" key="9">
    <source>
        <dbReference type="EMBL" id="ETR74215.1"/>
    </source>
</evidence>
<evidence type="ECO:0000256" key="5">
    <source>
        <dbReference type="ARBA" id="ARBA00022840"/>
    </source>
</evidence>
<accession>A0A1V1PHQ0</accession>
<dbReference type="Pfam" id="PF02092">
    <property type="entry name" value="tRNA_synt_2f"/>
    <property type="match status" value="1"/>
</dbReference>
<keyword evidence="5" id="KW-0067">ATP-binding</keyword>
<dbReference type="GO" id="GO:0005524">
    <property type="term" value="F:ATP binding"/>
    <property type="evidence" value="ECO:0007669"/>
    <property type="project" value="UniProtKB-KW"/>
</dbReference>
<evidence type="ECO:0000313" key="10">
    <source>
        <dbReference type="Proteomes" id="UP000189670"/>
    </source>
</evidence>
<evidence type="ECO:0000256" key="3">
    <source>
        <dbReference type="ARBA" id="ARBA00022598"/>
    </source>
</evidence>
<comment type="caution">
    <text evidence="9">The sequence shown here is derived from an EMBL/GenBank/DDBJ whole genome shotgun (WGS) entry which is preliminary data.</text>
</comment>
<comment type="similarity">
    <text evidence="1">Belongs to the class-II aminoacyl-tRNA synthetase family.</text>
</comment>
<organism evidence="9 10">
    <name type="scientific">Candidatus Magnetoglobus multicellularis str. Araruama</name>
    <dbReference type="NCBI Taxonomy" id="890399"/>
    <lineage>
        <taxon>Bacteria</taxon>
        <taxon>Pseudomonadati</taxon>
        <taxon>Thermodesulfobacteriota</taxon>
        <taxon>Desulfobacteria</taxon>
        <taxon>Desulfobacterales</taxon>
        <taxon>Desulfobacteraceae</taxon>
        <taxon>Candidatus Magnetoglobus</taxon>
    </lineage>
</organism>
<dbReference type="PANTHER" id="PTHR30075:SF2">
    <property type="entry name" value="GLYCINE--TRNA LIGASE, CHLOROPLASTIC_MITOCHONDRIAL 2"/>
    <property type="match status" value="1"/>
</dbReference>
<dbReference type="AlphaFoldDB" id="A0A1V1PHQ0"/>
<dbReference type="Proteomes" id="UP000189670">
    <property type="component" value="Unassembled WGS sequence"/>
</dbReference>
<evidence type="ECO:0000256" key="1">
    <source>
        <dbReference type="ARBA" id="ARBA00008226"/>
    </source>
</evidence>
<gene>
    <name evidence="9" type="ORF">OMM_00365</name>
</gene>
<name>A0A1V1PHQ0_9BACT</name>
<evidence type="ECO:0000256" key="7">
    <source>
        <dbReference type="ARBA" id="ARBA00023146"/>
    </source>
</evidence>